<dbReference type="AlphaFoldDB" id="A0AB39T730"/>
<evidence type="ECO:0000256" key="1">
    <source>
        <dbReference type="SAM" id="MobiDB-lite"/>
    </source>
</evidence>
<dbReference type="RefSeq" id="WP_369146926.1">
    <property type="nucleotide sequence ID" value="NZ_CP163444.1"/>
</dbReference>
<dbReference type="EMBL" id="CP163444">
    <property type="protein sequence ID" value="XDQ74393.1"/>
    <property type="molecule type" value="Genomic_DNA"/>
</dbReference>
<reference evidence="2" key="1">
    <citation type="submission" date="2024-07" db="EMBL/GenBank/DDBJ databases">
        <authorList>
            <person name="Yu S.T."/>
        </authorList>
    </citation>
    <scope>NUCLEOTIDE SEQUENCE</scope>
    <source>
        <strain evidence="2">R44</strain>
    </source>
</reference>
<sequence>MGVFAMFRRKKQGDTGSDATAEAAEAEAPTAAAEDVETDEVTAEAAPAEAVEIPKQQSAEAAADNEAGEGARK</sequence>
<name>A0AB39T730_9ACTN</name>
<gene>
    <name evidence="2" type="ORF">AB5J54_29450</name>
</gene>
<organism evidence="2">
    <name type="scientific">Streptomyces sp. R44</name>
    <dbReference type="NCBI Taxonomy" id="3238633"/>
    <lineage>
        <taxon>Bacteria</taxon>
        <taxon>Bacillati</taxon>
        <taxon>Actinomycetota</taxon>
        <taxon>Actinomycetes</taxon>
        <taxon>Kitasatosporales</taxon>
        <taxon>Streptomycetaceae</taxon>
        <taxon>Streptomyces</taxon>
    </lineage>
</organism>
<accession>A0AB39T730</accession>
<proteinExistence type="predicted"/>
<protein>
    <submittedName>
        <fullName evidence="2">Gliding motility protein</fullName>
    </submittedName>
</protein>
<feature type="compositionally biased region" description="Low complexity" evidence="1">
    <location>
        <begin position="18"/>
        <end position="33"/>
    </location>
</feature>
<evidence type="ECO:0000313" key="2">
    <source>
        <dbReference type="EMBL" id="XDQ74393.1"/>
    </source>
</evidence>
<feature type="region of interest" description="Disordered" evidence="1">
    <location>
        <begin position="1"/>
        <end position="73"/>
    </location>
</feature>